<dbReference type="GO" id="GO:0009653">
    <property type="term" value="P:anatomical structure morphogenesis"/>
    <property type="evidence" value="ECO:0007669"/>
    <property type="project" value="TreeGrafter"/>
</dbReference>
<feature type="compositionally biased region" description="Pro residues" evidence="1">
    <location>
        <begin position="597"/>
        <end position="620"/>
    </location>
</feature>
<feature type="compositionally biased region" description="Pro residues" evidence="1">
    <location>
        <begin position="388"/>
        <end position="399"/>
    </location>
</feature>
<protein>
    <submittedName>
        <fullName evidence="2">Uncharacterized protein</fullName>
    </submittedName>
</protein>
<evidence type="ECO:0000256" key="1">
    <source>
        <dbReference type="SAM" id="MobiDB-lite"/>
    </source>
</evidence>
<reference evidence="2" key="2">
    <citation type="submission" date="2025-09" db="UniProtKB">
        <authorList>
            <consortium name="Ensembl"/>
        </authorList>
    </citation>
    <scope>IDENTIFICATION</scope>
</reference>
<sequence>MGALALPRGVGEGDPWLPEAPALLLLGRLAAADEPSRALATAPVVSGLLRYLTGVPAPAPRAARVLQRLTGHSAFLGALVRAYIPSLLHSWLVLGLAPSQAEELSRPGGPRRTAAPPHPRQARLKELGEGLLRNLGAAAAAPFGVGLLTHMLRCGAPPARLACATALPLLTRPASPARGLLWGGGAVALLLSAVARGPASPYEPPPAFALYAADAITLLRGHAGDMLGDVGDTPVDGEDTPGHAGAEDLQVHGDRDTKDPWEHGDAEDLWGQRDGHGDSGDTPGENSDLQRPLDRHKDLRNPWGHTDSFGDAEDTWGHMDGHATSPADGHGDTGDAPGCTDGHGNPWGHADRLRDPEDSWGSRGSPWPLSPVILNPPPMLSPVSPRSPVSPDPFSPGPSCPEASPRAAKRPRASSCPQLSPDPPSPHSQVAPRPPKCPLLSPPPLSPDVPSPCPQVSLRSSNPCPQVSPCPPLSPNPCNPHPQPSLCPWVSPVSSNPSPQPSPCPQASLSSNPCPQASPNSSNPSPPLSPCPRTSPTFPTPCPQVSPCSSDPPPPPSLCLRTSPGSSNPCPQPSPRPQASPSSSNPCPQASPSSSNPSPPQSPAPQASPPPPATHPPVSPMCPYAQTPHDLLLLPNGAHPGVPVARAALTQGSPVLGAMLGGAFAEAHQAAVALGCAPRHPLLLLLHFVHGCRGSPRDGCPLLSPPVSPGTAGAAIALARRYLVDGFEGVMAAAITASPGALWALAERWGCTPLATRAAQAILGGPPHNVAPRLVRVARLARCPPRLAQALMAAVAPRGAQPRLDMGEPWGGGDPLLRPPRDTDGDLGDVQEDLGDLEDDFGVPYEDLGDTHGDLSNMVDPYRDPSRDLGDSFGEDDVDMEVKGPL</sequence>
<feature type="compositionally biased region" description="Basic and acidic residues" evidence="1">
    <location>
        <begin position="245"/>
        <end position="279"/>
    </location>
</feature>
<feature type="compositionally biased region" description="Basic and acidic residues" evidence="1">
    <location>
        <begin position="291"/>
        <end position="300"/>
    </location>
</feature>
<feature type="compositionally biased region" description="Basic and acidic residues" evidence="1">
    <location>
        <begin position="861"/>
        <end position="870"/>
    </location>
</feature>
<feature type="compositionally biased region" description="Pro residues" evidence="1">
    <location>
        <begin position="420"/>
        <end position="453"/>
    </location>
</feature>
<feature type="region of interest" description="Disordered" evidence="1">
    <location>
        <begin position="489"/>
        <end position="624"/>
    </location>
</feature>
<dbReference type="Ensembl" id="ENSOSUT00000009276.1">
    <property type="protein sequence ID" value="ENSOSUP00000008962.1"/>
    <property type="gene ID" value="ENSOSUG00000006595.1"/>
</dbReference>
<feature type="compositionally biased region" description="Pro residues" evidence="1">
    <location>
        <begin position="538"/>
        <end position="557"/>
    </location>
</feature>
<dbReference type="InterPro" id="IPR011333">
    <property type="entry name" value="SKP1/BTB/POZ_sf"/>
</dbReference>
<feature type="compositionally biased region" description="Low complexity" evidence="1">
    <location>
        <begin position="558"/>
        <end position="569"/>
    </location>
</feature>
<dbReference type="PANTHER" id="PTHR23312">
    <property type="entry name" value="ARMC5 ARMADILLO REPEAT-CONTAINING -RELATED"/>
    <property type="match status" value="1"/>
</dbReference>
<feature type="region of interest" description="Disordered" evidence="1">
    <location>
        <begin position="229"/>
        <end position="468"/>
    </location>
</feature>
<dbReference type="AlphaFoldDB" id="A0A8C8E925"/>
<dbReference type="Proteomes" id="UP000694552">
    <property type="component" value="Unplaced"/>
</dbReference>
<reference evidence="2" key="1">
    <citation type="submission" date="2025-08" db="UniProtKB">
        <authorList>
            <consortium name="Ensembl"/>
        </authorList>
    </citation>
    <scope>IDENTIFICATION</scope>
</reference>
<accession>A0A8C8E925</accession>
<dbReference type="GO" id="GO:0005829">
    <property type="term" value="C:cytosol"/>
    <property type="evidence" value="ECO:0007669"/>
    <property type="project" value="TreeGrafter"/>
</dbReference>
<dbReference type="PANTHER" id="PTHR23312:SF8">
    <property type="entry name" value="ARMADILLO REPEAT-CONTAINING PROTEIN 5"/>
    <property type="match status" value="1"/>
</dbReference>
<dbReference type="Gene3D" id="3.30.710.10">
    <property type="entry name" value="Potassium Channel Kv1.1, Chain A"/>
    <property type="match status" value="1"/>
</dbReference>
<proteinExistence type="predicted"/>
<keyword evidence="3" id="KW-1185">Reference proteome</keyword>
<feature type="compositionally biased region" description="Low complexity" evidence="1">
    <location>
        <begin position="505"/>
        <end position="523"/>
    </location>
</feature>
<name>A0A8C8E925_9STRI</name>
<feature type="region of interest" description="Disordered" evidence="1">
    <location>
        <begin position="801"/>
        <end position="886"/>
    </location>
</feature>
<organism evidence="2 3">
    <name type="scientific">Otus sunia</name>
    <name type="common">Oriental scops-owl</name>
    <dbReference type="NCBI Taxonomy" id="257818"/>
    <lineage>
        <taxon>Eukaryota</taxon>
        <taxon>Metazoa</taxon>
        <taxon>Chordata</taxon>
        <taxon>Craniata</taxon>
        <taxon>Vertebrata</taxon>
        <taxon>Euteleostomi</taxon>
        <taxon>Archelosauria</taxon>
        <taxon>Archosauria</taxon>
        <taxon>Dinosauria</taxon>
        <taxon>Saurischia</taxon>
        <taxon>Theropoda</taxon>
        <taxon>Coelurosauria</taxon>
        <taxon>Aves</taxon>
        <taxon>Neognathae</taxon>
        <taxon>Neoaves</taxon>
        <taxon>Telluraves</taxon>
        <taxon>Strigiformes</taxon>
        <taxon>Strigidae</taxon>
        <taxon>Otus</taxon>
    </lineage>
</organism>
<feature type="compositionally biased region" description="Acidic residues" evidence="1">
    <location>
        <begin position="825"/>
        <end position="841"/>
    </location>
</feature>
<feature type="compositionally biased region" description="Low complexity" evidence="1">
    <location>
        <begin position="579"/>
        <end position="596"/>
    </location>
</feature>
<evidence type="ECO:0000313" key="3">
    <source>
        <dbReference type="Proteomes" id="UP000694552"/>
    </source>
</evidence>
<evidence type="ECO:0000313" key="2">
    <source>
        <dbReference type="Ensembl" id="ENSOSUP00000008962.1"/>
    </source>
</evidence>